<evidence type="ECO:0000256" key="3">
    <source>
        <dbReference type="ARBA" id="ARBA00023163"/>
    </source>
</evidence>
<dbReference type="EMBL" id="VIRS01000003">
    <property type="protein sequence ID" value="TQS46158.1"/>
    <property type="molecule type" value="Genomic_DNA"/>
</dbReference>
<keyword evidence="2 4" id="KW-0238">DNA-binding</keyword>
<dbReference type="PANTHER" id="PTHR30055:SF234">
    <property type="entry name" value="HTH-TYPE TRANSCRIPTIONAL REGULATOR BETI"/>
    <property type="match status" value="1"/>
</dbReference>
<dbReference type="SUPFAM" id="SSF46689">
    <property type="entry name" value="Homeodomain-like"/>
    <property type="match status" value="1"/>
</dbReference>
<dbReference type="Gene3D" id="1.10.357.10">
    <property type="entry name" value="Tetracycline Repressor, domain 2"/>
    <property type="match status" value="1"/>
</dbReference>
<accession>A0A545AXY1</accession>
<dbReference type="PRINTS" id="PR00455">
    <property type="entry name" value="HTHTETR"/>
</dbReference>
<dbReference type="GO" id="GO:0003700">
    <property type="term" value="F:DNA-binding transcription factor activity"/>
    <property type="evidence" value="ECO:0007669"/>
    <property type="project" value="TreeGrafter"/>
</dbReference>
<keyword evidence="3" id="KW-0804">Transcription</keyword>
<protein>
    <submittedName>
        <fullName evidence="6">TetR family transcriptional regulator</fullName>
    </submittedName>
</protein>
<organism evidence="6 7">
    <name type="scientific">Cryptosporangium phraense</name>
    <dbReference type="NCBI Taxonomy" id="2593070"/>
    <lineage>
        <taxon>Bacteria</taxon>
        <taxon>Bacillati</taxon>
        <taxon>Actinomycetota</taxon>
        <taxon>Actinomycetes</taxon>
        <taxon>Cryptosporangiales</taxon>
        <taxon>Cryptosporangiaceae</taxon>
        <taxon>Cryptosporangium</taxon>
    </lineage>
</organism>
<dbReference type="SUPFAM" id="SSF48498">
    <property type="entry name" value="Tetracyclin repressor-like, C-terminal domain"/>
    <property type="match status" value="1"/>
</dbReference>
<dbReference type="InParanoid" id="A0A545AXY1"/>
<name>A0A545AXY1_9ACTN</name>
<reference evidence="6 7" key="1">
    <citation type="submission" date="2019-07" db="EMBL/GenBank/DDBJ databases">
        <title>Cryptosporangium phraense sp. nov., isolated from plant litter.</title>
        <authorList>
            <person name="Suriyachadkun C."/>
        </authorList>
    </citation>
    <scope>NUCLEOTIDE SEQUENCE [LARGE SCALE GENOMIC DNA]</scope>
    <source>
        <strain evidence="6 7">A-T 5661</strain>
    </source>
</reference>
<comment type="caution">
    <text evidence="6">The sequence shown here is derived from an EMBL/GenBank/DDBJ whole genome shotgun (WGS) entry which is preliminary data.</text>
</comment>
<keyword evidence="7" id="KW-1185">Reference proteome</keyword>
<dbReference type="Pfam" id="PF00440">
    <property type="entry name" value="TetR_N"/>
    <property type="match status" value="1"/>
</dbReference>
<dbReference type="InterPro" id="IPR036271">
    <property type="entry name" value="Tet_transcr_reg_TetR-rel_C_sf"/>
</dbReference>
<dbReference type="InterPro" id="IPR001647">
    <property type="entry name" value="HTH_TetR"/>
</dbReference>
<dbReference type="GO" id="GO:0000976">
    <property type="term" value="F:transcription cis-regulatory region binding"/>
    <property type="evidence" value="ECO:0007669"/>
    <property type="project" value="TreeGrafter"/>
</dbReference>
<dbReference type="InterPro" id="IPR009057">
    <property type="entry name" value="Homeodomain-like_sf"/>
</dbReference>
<dbReference type="PANTHER" id="PTHR30055">
    <property type="entry name" value="HTH-TYPE TRANSCRIPTIONAL REGULATOR RUTR"/>
    <property type="match status" value="1"/>
</dbReference>
<dbReference type="Proteomes" id="UP000317982">
    <property type="component" value="Unassembled WGS sequence"/>
</dbReference>
<evidence type="ECO:0000256" key="2">
    <source>
        <dbReference type="ARBA" id="ARBA00023125"/>
    </source>
</evidence>
<evidence type="ECO:0000313" key="6">
    <source>
        <dbReference type="EMBL" id="TQS46158.1"/>
    </source>
</evidence>
<dbReference type="AlphaFoldDB" id="A0A545AXY1"/>
<evidence type="ECO:0000256" key="4">
    <source>
        <dbReference type="PROSITE-ProRule" id="PRU00335"/>
    </source>
</evidence>
<feature type="domain" description="HTH tetR-type" evidence="5">
    <location>
        <begin position="9"/>
        <end position="68"/>
    </location>
</feature>
<sequence length="188" mass="19843">MTKGEALRDRTAAAIIDSAAKVLAARGAAASMEEIAGAAGVGRATVYRYFPNREQLAGAMAAASVQELAVRIEQADLPSVPFEEAVARLSRVIVATGSKYVYLSRDGVRHSEEQPGFDEKVLEPIRALFRRALADGALRADVPPDLLLDLFSGLTKGAIEAVGSGRRGIEEAAAAVTTLLLEGTLTHR</sequence>
<dbReference type="PROSITE" id="PS50977">
    <property type="entry name" value="HTH_TETR_2"/>
    <property type="match status" value="1"/>
</dbReference>
<evidence type="ECO:0000259" key="5">
    <source>
        <dbReference type="PROSITE" id="PS50977"/>
    </source>
</evidence>
<keyword evidence="1" id="KW-0805">Transcription regulation</keyword>
<proteinExistence type="predicted"/>
<gene>
    <name evidence="6" type="ORF">FL583_06675</name>
</gene>
<dbReference type="InterPro" id="IPR050109">
    <property type="entry name" value="HTH-type_TetR-like_transc_reg"/>
</dbReference>
<dbReference type="RefSeq" id="WP_142703565.1">
    <property type="nucleotide sequence ID" value="NZ_VIRS01000003.1"/>
</dbReference>
<dbReference type="OrthoDB" id="8654052at2"/>
<evidence type="ECO:0000313" key="7">
    <source>
        <dbReference type="Proteomes" id="UP000317982"/>
    </source>
</evidence>
<feature type="DNA-binding region" description="H-T-H motif" evidence="4">
    <location>
        <begin position="31"/>
        <end position="50"/>
    </location>
</feature>
<evidence type="ECO:0000256" key="1">
    <source>
        <dbReference type="ARBA" id="ARBA00023015"/>
    </source>
</evidence>